<dbReference type="InterPro" id="IPR002549">
    <property type="entry name" value="AI-2E-like"/>
</dbReference>
<dbReference type="EMBL" id="BMPI01000027">
    <property type="protein sequence ID" value="GGM45289.1"/>
    <property type="molecule type" value="Genomic_DNA"/>
</dbReference>
<protein>
    <submittedName>
        <fullName evidence="9">AI-2E family transporter</fullName>
    </submittedName>
</protein>
<dbReference type="RefSeq" id="WP_190252694.1">
    <property type="nucleotide sequence ID" value="NZ_BMPI01000027.1"/>
</dbReference>
<dbReference type="Proteomes" id="UP000642070">
    <property type="component" value="Unassembled WGS sequence"/>
</dbReference>
<name>A0A917TYM0_9ACTN</name>
<evidence type="ECO:0000313" key="10">
    <source>
        <dbReference type="Proteomes" id="UP000642070"/>
    </source>
</evidence>
<comment type="similarity">
    <text evidence="2">Belongs to the autoinducer-2 exporter (AI-2E) (TC 2.A.86) family.</text>
</comment>
<keyword evidence="3" id="KW-0813">Transport</keyword>
<evidence type="ECO:0000256" key="4">
    <source>
        <dbReference type="ARBA" id="ARBA00022475"/>
    </source>
</evidence>
<evidence type="ECO:0000256" key="8">
    <source>
        <dbReference type="SAM" id="Phobius"/>
    </source>
</evidence>
<keyword evidence="5 8" id="KW-0812">Transmembrane</keyword>
<evidence type="ECO:0000256" key="3">
    <source>
        <dbReference type="ARBA" id="ARBA00022448"/>
    </source>
</evidence>
<keyword evidence="4" id="KW-1003">Cell membrane</keyword>
<dbReference type="Pfam" id="PF01594">
    <property type="entry name" value="AI-2E_transport"/>
    <property type="match status" value="1"/>
</dbReference>
<proteinExistence type="inferred from homology"/>
<evidence type="ECO:0000256" key="7">
    <source>
        <dbReference type="ARBA" id="ARBA00023136"/>
    </source>
</evidence>
<feature type="transmembrane region" description="Helical" evidence="8">
    <location>
        <begin position="40"/>
        <end position="57"/>
    </location>
</feature>
<evidence type="ECO:0000256" key="2">
    <source>
        <dbReference type="ARBA" id="ARBA00009773"/>
    </source>
</evidence>
<reference evidence="9" key="1">
    <citation type="journal article" date="2014" name="Int. J. Syst. Evol. Microbiol.">
        <title>Complete genome sequence of Corynebacterium casei LMG S-19264T (=DSM 44701T), isolated from a smear-ripened cheese.</title>
        <authorList>
            <consortium name="US DOE Joint Genome Institute (JGI-PGF)"/>
            <person name="Walter F."/>
            <person name="Albersmeier A."/>
            <person name="Kalinowski J."/>
            <person name="Ruckert C."/>
        </authorList>
    </citation>
    <scope>NUCLEOTIDE SEQUENCE</scope>
    <source>
        <strain evidence="9">JCM 19831</strain>
    </source>
</reference>
<evidence type="ECO:0000313" key="9">
    <source>
        <dbReference type="EMBL" id="GGM45289.1"/>
    </source>
</evidence>
<feature type="transmembrane region" description="Helical" evidence="8">
    <location>
        <begin position="223"/>
        <end position="240"/>
    </location>
</feature>
<organism evidence="9 10">
    <name type="scientific">Dactylosporangium sucinum</name>
    <dbReference type="NCBI Taxonomy" id="1424081"/>
    <lineage>
        <taxon>Bacteria</taxon>
        <taxon>Bacillati</taxon>
        <taxon>Actinomycetota</taxon>
        <taxon>Actinomycetes</taxon>
        <taxon>Micromonosporales</taxon>
        <taxon>Micromonosporaceae</taxon>
        <taxon>Dactylosporangium</taxon>
    </lineage>
</organism>
<evidence type="ECO:0000256" key="6">
    <source>
        <dbReference type="ARBA" id="ARBA00022989"/>
    </source>
</evidence>
<gene>
    <name evidence="9" type="ORF">GCM10007977_053550</name>
</gene>
<dbReference type="PANTHER" id="PTHR21716">
    <property type="entry name" value="TRANSMEMBRANE PROTEIN"/>
    <property type="match status" value="1"/>
</dbReference>
<sequence>MSSGWLARLGRTGWSVAGAIGGAALLAVAVGVLVPLVMPVLMMIVIAATVQPLVARLRRLGLATSPASLLGAIVVPLALAIVGALLVWVLVQQASDWKPALAEAGRRLHDAIGADPVQTILKSTTWRTALLGVGAAFANGAILIGQVAIGILAGVYLLYYMLRDGPRCVAAIERRLPAAAGPPHDLVERAATQLRRYMLGTTVVAVMDAAVITLGAAILRVPFLLTIAIVTFVTAFVPYLGAWIAAIFAVLLALGAGGVTTAVWMVVIVLITQNVLEGILRPFVFGRALNLHPVVVLAATVLGAALGGLCGVFLAPPLAAIARSWWSARHQA</sequence>
<reference evidence="9" key="2">
    <citation type="submission" date="2020-09" db="EMBL/GenBank/DDBJ databases">
        <authorList>
            <person name="Sun Q."/>
            <person name="Ohkuma M."/>
        </authorList>
    </citation>
    <scope>NUCLEOTIDE SEQUENCE</scope>
    <source>
        <strain evidence="9">JCM 19831</strain>
    </source>
</reference>
<feature type="transmembrane region" description="Helical" evidence="8">
    <location>
        <begin position="12"/>
        <end position="34"/>
    </location>
</feature>
<feature type="transmembrane region" description="Helical" evidence="8">
    <location>
        <begin position="136"/>
        <end position="159"/>
    </location>
</feature>
<comment type="caution">
    <text evidence="9">The sequence shown here is derived from an EMBL/GenBank/DDBJ whole genome shotgun (WGS) entry which is preliminary data.</text>
</comment>
<feature type="transmembrane region" description="Helical" evidence="8">
    <location>
        <begin position="197"/>
        <end position="217"/>
    </location>
</feature>
<dbReference type="AlphaFoldDB" id="A0A917TYM0"/>
<feature type="transmembrane region" description="Helical" evidence="8">
    <location>
        <begin position="247"/>
        <end position="271"/>
    </location>
</feature>
<dbReference type="PANTHER" id="PTHR21716:SF53">
    <property type="entry name" value="PERMEASE PERM-RELATED"/>
    <property type="match status" value="1"/>
</dbReference>
<evidence type="ECO:0000256" key="5">
    <source>
        <dbReference type="ARBA" id="ARBA00022692"/>
    </source>
</evidence>
<keyword evidence="6 8" id="KW-1133">Transmembrane helix</keyword>
<feature type="transmembrane region" description="Helical" evidence="8">
    <location>
        <begin position="291"/>
        <end position="315"/>
    </location>
</feature>
<keyword evidence="7 8" id="KW-0472">Membrane</keyword>
<keyword evidence="10" id="KW-1185">Reference proteome</keyword>
<dbReference type="GO" id="GO:0005886">
    <property type="term" value="C:plasma membrane"/>
    <property type="evidence" value="ECO:0007669"/>
    <property type="project" value="UniProtKB-SubCell"/>
</dbReference>
<evidence type="ECO:0000256" key="1">
    <source>
        <dbReference type="ARBA" id="ARBA00004651"/>
    </source>
</evidence>
<comment type="subcellular location">
    <subcellularLocation>
        <location evidence="1">Cell membrane</location>
        <topology evidence="1">Multi-pass membrane protein</topology>
    </subcellularLocation>
</comment>
<accession>A0A917TYM0</accession>
<feature type="transmembrane region" description="Helical" evidence="8">
    <location>
        <begin position="69"/>
        <end position="91"/>
    </location>
</feature>